<evidence type="ECO:0000256" key="2">
    <source>
        <dbReference type="ARBA" id="ARBA00005975"/>
    </source>
</evidence>
<dbReference type="AlphaFoldDB" id="A0A9N9FU09"/>
<name>A0A9N9FU09_9GLOM</name>
<accession>A0A9N9FU09</accession>
<evidence type="ECO:0000256" key="6">
    <source>
        <dbReference type="SAM" id="MobiDB-lite"/>
    </source>
</evidence>
<comment type="caution">
    <text evidence="9">The sequence shown here is derived from an EMBL/GenBank/DDBJ whole genome shotgun (WGS) entry which is preliminary data.</text>
</comment>
<feature type="transmembrane region" description="Helical" evidence="7">
    <location>
        <begin position="105"/>
        <end position="128"/>
    </location>
</feature>
<gene>
    <name evidence="9" type="ORF">AMORRO_LOCUS5804</name>
</gene>
<dbReference type="SMART" id="SM00714">
    <property type="entry name" value="LITAF"/>
    <property type="match status" value="1"/>
</dbReference>
<evidence type="ECO:0000256" key="3">
    <source>
        <dbReference type="ARBA" id="ARBA00022723"/>
    </source>
</evidence>
<dbReference type="EMBL" id="CAJVPV010003629">
    <property type="protein sequence ID" value="CAG8556245.1"/>
    <property type="molecule type" value="Genomic_DNA"/>
</dbReference>
<proteinExistence type="inferred from homology"/>
<keyword evidence="3" id="KW-0479">Metal-binding</keyword>
<keyword evidence="7" id="KW-1133">Transmembrane helix</keyword>
<evidence type="ECO:0000256" key="7">
    <source>
        <dbReference type="SAM" id="Phobius"/>
    </source>
</evidence>
<keyword evidence="4" id="KW-0862">Zinc</keyword>
<dbReference type="Pfam" id="PF10601">
    <property type="entry name" value="zf-LITAF-like"/>
    <property type="match status" value="1"/>
</dbReference>
<feature type="region of interest" description="Disordered" evidence="6">
    <location>
        <begin position="1"/>
        <end position="36"/>
    </location>
</feature>
<evidence type="ECO:0000256" key="4">
    <source>
        <dbReference type="ARBA" id="ARBA00022833"/>
    </source>
</evidence>
<keyword evidence="5 7" id="KW-0472">Membrane</keyword>
<dbReference type="OrthoDB" id="5599753at2759"/>
<dbReference type="GO" id="GO:0098560">
    <property type="term" value="C:cytoplasmic side of late endosome membrane"/>
    <property type="evidence" value="ECO:0007669"/>
    <property type="project" value="TreeGrafter"/>
</dbReference>
<dbReference type="PANTHER" id="PTHR23292:SF46">
    <property type="entry name" value="LIPOPOLYSACCHARIDE-INDUCED TUMOR NECROSIS FACTOR-ALPHA FACTOR HOMOLOG"/>
    <property type="match status" value="1"/>
</dbReference>
<keyword evidence="10" id="KW-1185">Reference proteome</keyword>
<keyword evidence="7" id="KW-0812">Transmembrane</keyword>
<evidence type="ECO:0000256" key="5">
    <source>
        <dbReference type="ARBA" id="ARBA00023136"/>
    </source>
</evidence>
<reference evidence="9" key="1">
    <citation type="submission" date="2021-06" db="EMBL/GenBank/DDBJ databases">
        <authorList>
            <person name="Kallberg Y."/>
            <person name="Tangrot J."/>
            <person name="Rosling A."/>
        </authorList>
    </citation>
    <scope>NUCLEOTIDE SEQUENCE</scope>
    <source>
        <strain evidence="9">CL551</strain>
    </source>
</reference>
<evidence type="ECO:0000256" key="1">
    <source>
        <dbReference type="ARBA" id="ARBA00004170"/>
    </source>
</evidence>
<feature type="domain" description="LITAF" evidence="8">
    <location>
        <begin position="67"/>
        <end position="152"/>
    </location>
</feature>
<comment type="similarity">
    <text evidence="2">Belongs to the CDIP1/LITAF family.</text>
</comment>
<dbReference type="PROSITE" id="PS51837">
    <property type="entry name" value="LITAF"/>
    <property type="match status" value="1"/>
</dbReference>
<dbReference type="PANTHER" id="PTHR23292">
    <property type="entry name" value="LIPOPOLYSACCHARIDE-INDUCED TUMOR NECROSIS FACTOR-ALPHA FACTOR"/>
    <property type="match status" value="1"/>
</dbReference>
<dbReference type="GO" id="GO:0005634">
    <property type="term" value="C:nucleus"/>
    <property type="evidence" value="ECO:0007669"/>
    <property type="project" value="TreeGrafter"/>
</dbReference>
<dbReference type="InterPro" id="IPR037519">
    <property type="entry name" value="LITAF_fam"/>
</dbReference>
<comment type="subcellular location">
    <subcellularLocation>
        <location evidence="1">Membrane</location>
        <topology evidence="1">Peripheral membrane protein</topology>
    </subcellularLocation>
</comment>
<dbReference type="InterPro" id="IPR006629">
    <property type="entry name" value="LITAF"/>
</dbReference>
<sequence length="166" mass="18123">MTNKRDNFSNPGYTVDSPPPYTPSSSSQGATESTRVYTDAPKNSYSAIPTPVYTPPSQQTQSSPETVVLTAAIPLNNLRAEPAVTTCPHCNHVVLSSTDFRAGSATWLSSFALFLFGITSWGCCLFPFCISDLKDCIHSCPNCGRIMAKYSRLDGKVYKYLGDQFE</sequence>
<organism evidence="9 10">
    <name type="scientific">Acaulospora morrowiae</name>
    <dbReference type="NCBI Taxonomy" id="94023"/>
    <lineage>
        <taxon>Eukaryota</taxon>
        <taxon>Fungi</taxon>
        <taxon>Fungi incertae sedis</taxon>
        <taxon>Mucoromycota</taxon>
        <taxon>Glomeromycotina</taxon>
        <taxon>Glomeromycetes</taxon>
        <taxon>Diversisporales</taxon>
        <taxon>Acaulosporaceae</taxon>
        <taxon>Acaulospora</taxon>
    </lineage>
</organism>
<evidence type="ECO:0000259" key="8">
    <source>
        <dbReference type="PROSITE" id="PS51837"/>
    </source>
</evidence>
<evidence type="ECO:0000313" key="10">
    <source>
        <dbReference type="Proteomes" id="UP000789342"/>
    </source>
</evidence>
<evidence type="ECO:0000313" key="9">
    <source>
        <dbReference type="EMBL" id="CAG8556245.1"/>
    </source>
</evidence>
<dbReference type="GO" id="GO:0008270">
    <property type="term" value="F:zinc ion binding"/>
    <property type="evidence" value="ECO:0007669"/>
    <property type="project" value="TreeGrafter"/>
</dbReference>
<protein>
    <submittedName>
        <fullName evidence="9">1926_t:CDS:1</fullName>
    </submittedName>
</protein>
<dbReference type="Proteomes" id="UP000789342">
    <property type="component" value="Unassembled WGS sequence"/>
</dbReference>